<dbReference type="Proteomes" id="UP000532769">
    <property type="component" value="Unassembled WGS sequence"/>
</dbReference>
<dbReference type="AlphaFoldDB" id="A0A846MKR0"/>
<accession>A0A846MKR0</accession>
<evidence type="ECO:0000313" key="1">
    <source>
        <dbReference type="EMBL" id="NIK16205.1"/>
    </source>
</evidence>
<evidence type="ECO:0000313" key="2">
    <source>
        <dbReference type="Proteomes" id="UP000532769"/>
    </source>
</evidence>
<sequence length="51" mass="6036">MLSIAVVSNKRTRTVHYIKKSYLIFKRQPQNAECKIILIVEKKSFIILLIF</sequence>
<proteinExistence type="predicted"/>
<reference evidence="1 2" key="1">
    <citation type="submission" date="2020-03" db="EMBL/GenBank/DDBJ databases">
        <title>Genomic Encyclopedia of Archaeal and Bacterial Type Strains, Phase II (KMG-II): from individual species to whole genera.</title>
        <authorList>
            <person name="Goeker M."/>
        </authorList>
    </citation>
    <scope>NUCLEOTIDE SEQUENCE [LARGE SCALE GENOMIC DNA]</scope>
    <source>
        <strain evidence="1 2">DSM 4749</strain>
    </source>
</reference>
<gene>
    <name evidence="1" type="ORF">BDD39_002715</name>
</gene>
<comment type="caution">
    <text evidence="1">The sequence shown here is derived from an EMBL/GenBank/DDBJ whole genome shotgun (WGS) entry which is preliminary data.</text>
</comment>
<organism evidence="1 2">
    <name type="scientific">Saccharococcus thermophilus</name>
    <dbReference type="NCBI Taxonomy" id="29396"/>
    <lineage>
        <taxon>Bacteria</taxon>
        <taxon>Bacillati</taxon>
        <taxon>Bacillota</taxon>
        <taxon>Bacilli</taxon>
        <taxon>Bacillales</taxon>
        <taxon>Anoxybacillaceae</taxon>
        <taxon>Saccharococcus</taxon>
    </lineage>
</organism>
<keyword evidence="2" id="KW-1185">Reference proteome</keyword>
<protein>
    <submittedName>
        <fullName evidence="1">Uncharacterized protein</fullName>
    </submittedName>
</protein>
<name>A0A846MKR0_9BACL</name>
<dbReference type="EMBL" id="JAASRS010000001">
    <property type="protein sequence ID" value="NIK16205.1"/>
    <property type="molecule type" value="Genomic_DNA"/>
</dbReference>